<organism evidence="13 14">
    <name type="scientific">Amycolatopsis xylanica</name>
    <dbReference type="NCBI Taxonomy" id="589385"/>
    <lineage>
        <taxon>Bacteria</taxon>
        <taxon>Bacillati</taxon>
        <taxon>Actinomycetota</taxon>
        <taxon>Actinomycetes</taxon>
        <taxon>Pseudonocardiales</taxon>
        <taxon>Pseudonocardiaceae</taxon>
        <taxon>Amycolatopsis</taxon>
    </lineage>
</organism>
<evidence type="ECO:0000313" key="14">
    <source>
        <dbReference type="Proteomes" id="UP000199515"/>
    </source>
</evidence>
<dbReference type="InterPro" id="IPR000440">
    <property type="entry name" value="NADH_UbQ/plastoQ_OxRdtase_su3"/>
</dbReference>
<feature type="transmembrane region" description="Helical" evidence="11">
    <location>
        <begin position="82"/>
        <end position="105"/>
    </location>
</feature>
<dbReference type="STRING" id="589385.SAMN05421504_10670"/>
<keyword evidence="3 11" id="KW-0813">Transport</keyword>
<comment type="catalytic activity">
    <reaction evidence="11 12">
        <text>a quinone + NADH + 5 H(+)(in) = a quinol + NAD(+) + 4 H(+)(out)</text>
        <dbReference type="Rhea" id="RHEA:57888"/>
        <dbReference type="ChEBI" id="CHEBI:15378"/>
        <dbReference type="ChEBI" id="CHEBI:24646"/>
        <dbReference type="ChEBI" id="CHEBI:57540"/>
        <dbReference type="ChEBI" id="CHEBI:57945"/>
        <dbReference type="ChEBI" id="CHEBI:132124"/>
    </reaction>
</comment>
<dbReference type="GO" id="GO:0050136">
    <property type="term" value="F:NADH dehydrogenase (quinone) (non-electrogenic) activity"/>
    <property type="evidence" value="ECO:0007669"/>
    <property type="project" value="UniProtKB-UniRule"/>
</dbReference>
<dbReference type="GO" id="GO:0030964">
    <property type="term" value="C:NADH dehydrogenase complex"/>
    <property type="evidence" value="ECO:0007669"/>
    <property type="project" value="TreeGrafter"/>
</dbReference>
<dbReference type="GO" id="GO:0008137">
    <property type="term" value="F:NADH dehydrogenase (ubiquinone) activity"/>
    <property type="evidence" value="ECO:0007669"/>
    <property type="project" value="InterPro"/>
</dbReference>
<feature type="transmembrane region" description="Helical" evidence="11">
    <location>
        <begin position="26"/>
        <end position="50"/>
    </location>
</feature>
<protein>
    <recommendedName>
        <fullName evidence="11">NADH-quinone oxidoreductase subunit A</fullName>
        <ecNumber evidence="11">7.1.1.-</ecNumber>
    </recommendedName>
    <alternativeName>
        <fullName evidence="11">NADH dehydrogenase I subunit A</fullName>
    </alternativeName>
    <alternativeName>
        <fullName evidence="11">NDH-1 subunit A</fullName>
    </alternativeName>
    <alternativeName>
        <fullName evidence="11">NUO1</fullName>
    </alternativeName>
</protein>
<gene>
    <name evidence="11" type="primary">nuoA</name>
    <name evidence="13" type="ORF">SAMN05421504_10670</name>
</gene>
<dbReference type="EMBL" id="FNON01000006">
    <property type="protein sequence ID" value="SDY59611.1"/>
    <property type="molecule type" value="Genomic_DNA"/>
</dbReference>
<comment type="subunit">
    <text evidence="11">NDH-1 is composed of 14 different subunits. Subunits NuoA, H, J, K, L, M, N constitute the membrane sector of the complex.</text>
</comment>
<keyword evidence="4 11" id="KW-1003">Cell membrane</keyword>
<evidence type="ECO:0000256" key="6">
    <source>
        <dbReference type="ARBA" id="ARBA00022719"/>
    </source>
</evidence>
<comment type="similarity">
    <text evidence="2 11 12">Belongs to the complex I subunit 3 family.</text>
</comment>
<dbReference type="Proteomes" id="UP000199515">
    <property type="component" value="Unassembled WGS sequence"/>
</dbReference>
<feature type="transmembrane region" description="Helical" evidence="11">
    <location>
        <begin position="111"/>
        <end position="133"/>
    </location>
</feature>
<evidence type="ECO:0000313" key="13">
    <source>
        <dbReference type="EMBL" id="SDY59611.1"/>
    </source>
</evidence>
<evidence type="ECO:0000256" key="5">
    <source>
        <dbReference type="ARBA" id="ARBA00022692"/>
    </source>
</evidence>
<evidence type="ECO:0000256" key="2">
    <source>
        <dbReference type="ARBA" id="ARBA00008472"/>
    </source>
</evidence>
<evidence type="ECO:0000256" key="1">
    <source>
        <dbReference type="ARBA" id="ARBA00004141"/>
    </source>
</evidence>
<dbReference type="Gene3D" id="1.20.58.1610">
    <property type="entry name" value="NADH:ubiquinone/plastoquinone oxidoreductase, chain 3"/>
    <property type="match status" value="1"/>
</dbReference>
<comment type="subcellular location">
    <subcellularLocation>
        <location evidence="11 12">Cell membrane</location>
        <topology evidence="11 12">Multi-pass membrane protein</topology>
    </subcellularLocation>
    <subcellularLocation>
        <location evidence="1">Membrane</location>
        <topology evidence="1">Multi-pass membrane protein</topology>
    </subcellularLocation>
</comment>
<dbReference type="HAMAP" id="MF_01394">
    <property type="entry name" value="NDH1_NuoA"/>
    <property type="match status" value="1"/>
</dbReference>
<dbReference type="FunFam" id="1.20.58.1610:FF:000002">
    <property type="entry name" value="NADH-quinone oxidoreductase subunit A"/>
    <property type="match status" value="1"/>
</dbReference>
<evidence type="ECO:0000256" key="3">
    <source>
        <dbReference type="ARBA" id="ARBA00022448"/>
    </source>
</evidence>
<dbReference type="NCBIfam" id="NF005922">
    <property type="entry name" value="PRK07928.1"/>
    <property type="match status" value="1"/>
</dbReference>
<keyword evidence="10 11" id="KW-0472">Membrane</keyword>
<evidence type="ECO:0000256" key="7">
    <source>
        <dbReference type="ARBA" id="ARBA00022967"/>
    </source>
</evidence>
<keyword evidence="5 11" id="KW-0812">Transmembrane</keyword>
<dbReference type="InterPro" id="IPR023043">
    <property type="entry name" value="NAD(P)H_OxRDtase_bac/plastid"/>
</dbReference>
<evidence type="ECO:0000256" key="10">
    <source>
        <dbReference type="ARBA" id="ARBA00023136"/>
    </source>
</evidence>
<dbReference type="GO" id="GO:0048038">
    <property type="term" value="F:quinone binding"/>
    <property type="evidence" value="ECO:0007669"/>
    <property type="project" value="UniProtKB-KW"/>
</dbReference>
<keyword evidence="8 11" id="KW-1133">Transmembrane helix</keyword>
<dbReference type="EC" id="7.1.1.-" evidence="11"/>
<dbReference type="PANTHER" id="PTHR11058">
    <property type="entry name" value="NADH-UBIQUINONE OXIDOREDUCTASE CHAIN 3"/>
    <property type="match status" value="1"/>
</dbReference>
<proteinExistence type="inferred from homology"/>
<dbReference type="PANTHER" id="PTHR11058:SF22">
    <property type="entry name" value="NADH-QUINONE OXIDOREDUCTASE SUBUNIT A"/>
    <property type="match status" value="1"/>
</dbReference>
<sequence>MAKPVLMLAATEQVAQAPTQPGLKMYLPLVFLFVMALGFAVLSVLLGPLVGPSRYNKAKLSAYECGIEPSPQPIAGGGRMPVAYYITAMLFILFDIEMVFLYPFAVSADALGMFGLVEIVLFIVTVGFAYAYVWRRGGLDWN</sequence>
<dbReference type="GO" id="GO:0005886">
    <property type="term" value="C:plasma membrane"/>
    <property type="evidence" value="ECO:0007669"/>
    <property type="project" value="UniProtKB-SubCell"/>
</dbReference>
<keyword evidence="14" id="KW-1185">Reference proteome</keyword>
<dbReference type="Pfam" id="PF00507">
    <property type="entry name" value="Oxidored_q4"/>
    <property type="match status" value="1"/>
</dbReference>
<keyword evidence="7 11" id="KW-1278">Translocase</keyword>
<dbReference type="InterPro" id="IPR038430">
    <property type="entry name" value="NDAH_ubi_oxred_su3_sf"/>
</dbReference>
<evidence type="ECO:0000256" key="12">
    <source>
        <dbReference type="RuleBase" id="RU003639"/>
    </source>
</evidence>
<keyword evidence="6 11" id="KW-0874">Quinone</keyword>
<evidence type="ECO:0000256" key="8">
    <source>
        <dbReference type="ARBA" id="ARBA00022989"/>
    </source>
</evidence>
<evidence type="ECO:0000256" key="11">
    <source>
        <dbReference type="HAMAP-Rule" id="MF_01394"/>
    </source>
</evidence>
<evidence type="ECO:0000256" key="9">
    <source>
        <dbReference type="ARBA" id="ARBA00023027"/>
    </source>
</evidence>
<reference evidence="13 14" key="1">
    <citation type="submission" date="2016-10" db="EMBL/GenBank/DDBJ databases">
        <authorList>
            <person name="de Groot N.N."/>
        </authorList>
    </citation>
    <scope>NUCLEOTIDE SEQUENCE [LARGE SCALE GENOMIC DNA]</scope>
    <source>
        <strain evidence="13 14">CPCC 202699</strain>
    </source>
</reference>
<comment type="function">
    <text evidence="11">NDH-1 shuttles electrons from NADH, via FMN and iron-sulfur (Fe-S) centers, to quinones in the respiratory chain. The immediate electron acceptor for the enzyme in this species is believed to be a menaquinone. Couples the redox reaction to proton translocation (for every two electrons transferred, four hydrogen ions are translocated across the cytoplasmic membrane), and thus conserves the redox energy in a proton gradient.</text>
</comment>
<evidence type="ECO:0000256" key="4">
    <source>
        <dbReference type="ARBA" id="ARBA00022475"/>
    </source>
</evidence>
<name>A0A1H3L5E8_9PSEU</name>
<accession>A0A1H3L5E8</accession>
<dbReference type="AlphaFoldDB" id="A0A1H3L5E8"/>
<keyword evidence="9 11" id="KW-0520">NAD</keyword>